<gene>
    <name evidence="6" type="ORF">SAMN05216377_11173</name>
</gene>
<keyword evidence="7" id="KW-1185">Reference proteome</keyword>
<evidence type="ECO:0000256" key="4">
    <source>
        <dbReference type="RuleBase" id="RU000363"/>
    </source>
</evidence>
<dbReference type="GO" id="GO:0030497">
    <property type="term" value="P:fatty acid elongation"/>
    <property type="evidence" value="ECO:0007669"/>
    <property type="project" value="TreeGrafter"/>
</dbReference>
<dbReference type="CDD" id="cd05233">
    <property type="entry name" value="SDR_c"/>
    <property type="match status" value="1"/>
</dbReference>
<dbReference type="PANTHER" id="PTHR42760:SF40">
    <property type="entry name" value="3-OXOACYL-[ACYL-CARRIER-PROTEIN] REDUCTASE, CHLOROPLASTIC"/>
    <property type="match status" value="1"/>
</dbReference>
<dbReference type="SUPFAM" id="SSF51735">
    <property type="entry name" value="NAD(P)-binding Rossmann-fold domains"/>
    <property type="match status" value="1"/>
</dbReference>
<comment type="similarity">
    <text evidence="1 4">Belongs to the short-chain dehydrogenases/reductases (SDR) family.</text>
</comment>
<dbReference type="Pfam" id="PF00106">
    <property type="entry name" value="adh_short"/>
    <property type="match status" value="1"/>
</dbReference>
<dbReference type="PROSITE" id="PS00061">
    <property type="entry name" value="ADH_SHORT"/>
    <property type="match status" value="1"/>
</dbReference>
<dbReference type="AlphaFoldDB" id="A0A1G7TLQ1"/>
<dbReference type="SMART" id="SM00822">
    <property type="entry name" value="PKS_KR"/>
    <property type="match status" value="1"/>
</dbReference>
<proteinExistence type="inferred from homology"/>
<organism evidence="6 7">
    <name type="scientific">Pseudonocardia oroxyli</name>
    <dbReference type="NCBI Taxonomy" id="366584"/>
    <lineage>
        <taxon>Bacteria</taxon>
        <taxon>Bacillati</taxon>
        <taxon>Actinomycetota</taxon>
        <taxon>Actinomycetes</taxon>
        <taxon>Pseudonocardiales</taxon>
        <taxon>Pseudonocardiaceae</taxon>
        <taxon>Pseudonocardia</taxon>
    </lineage>
</organism>
<keyword evidence="3" id="KW-0520">NAD</keyword>
<evidence type="ECO:0000256" key="2">
    <source>
        <dbReference type="ARBA" id="ARBA00023002"/>
    </source>
</evidence>
<dbReference type="PRINTS" id="PR00080">
    <property type="entry name" value="SDRFAMILY"/>
</dbReference>
<dbReference type="InterPro" id="IPR023985">
    <property type="entry name" value="SDR_subfam_1"/>
</dbReference>
<dbReference type="GO" id="GO:0016616">
    <property type="term" value="F:oxidoreductase activity, acting on the CH-OH group of donors, NAD or NADP as acceptor"/>
    <property type="evidence" value="ECO:0007669"/>
    <property type="project" value="TreeGrafter"/>
</dbReference>
<dbReference type="InterPro" id="IPR020904">
    <property type="entry name" value="Sc_DH/Rdtase_CS"/>
</dbReference>
<dbReference type="InterPro" id="IPR036291">
    <property type="entry name" value="NAD(P)-bd_dom_sf"/>
</dbReference>
<evidence type="ECO:0000256" key="1">
    <source>
        <dbReference type="ARBA" id="ARBA00006484"/>
    </source>
</evidence>
<dbReference type="OrthoDB" id="3206777at2"/>
<evidence type="ECO:0000256" key="3">
    <source>
        <dbReference type="ARBA" id="ARBA00023027"/>
    </source>
</evidence>
<sequence>MGTLTGKVAFISGGARGQGRSHAVALARLGADIAVCDVLEGVPTVKYAMGTADQLAETVDMVEALDRRALALRADVRDHEAVDAAVATTLRELGRIDILVSNAGIYSRGLVHELTTESWQTMLDVNLTGVFHTLRAVVPTMREQGSGRIVVTASGAGRTGSPNMAHYAASKWAVIGLVKSAALELAGSGVTVNAICPTNVNTDMLTNDDMLRMWLPDVERPTVEQAVERFRSTIPMDVPWVEPEDITAALLYLVGDGARYVTGETLAVCGGQGARKAG</sequence>
<keyword evidence="2" id="KW-0560">Oxidoreductase</keyword>
<dbReference type="RefSeq" id="WP_093085926.1">
    <property type="nucleotide sequence ID" value="NZ_FNBE01000011.1"/>
</dbReference>
<feature type="domain" description="Ketoreductase" evidence="5">
    <location>
        <begin position="7"/>
        <end position="198"/>
    </location>
</feature>
<dbReference type="STRING" id="366584.SAMN05216377_11173"/>
<dbReference type="EMBL" id="FNBE01000011">
    <property type="protein sequence ID" value="SDG36258.1"/>
    <property type="molecule type" value="Genomic_DNA"/>
</dbReference>
<evidence type="ECO:0000313" key="7">
    <source>
        <dbReference type="Proteomes" id="UP000198967"/>
    </source>
</evidence>
<protein>
    <submittedName>
        <fullName evidence="6">SDR family mycofactocin-dependent oxidoreductase</fullName>
    </submittedName>
</protein>
<accession>A0A1G7TLQ1</accession>
<evidence type="ECO:0000313" key="6">
    <source>
        <dbReference type="EMBL" id="SDG36258.1"/>
    </source>
</evidence>
<dbReference type="PRINTS" id="PR00081">
    <property type="entry name" value="GDHRDH"/>
</dbReference>
<evidence type="ECO:0000259" key="5">
    <source>
        <dbReference type="SMART" id="SM00822"/>
    </source>
</evidence>
<dbReference type="FunFam" id="3.40.50.720:FF:000084">
    <property type="entry name" value="Short-chain dehydrogenase reductase"/>
    <property type="match status" value="1"/>
</dbReference>
<dbReference type="PANTHER" id="PTHR42760">
    <property type="entry name" value="SHORT-CHAIN DEHYDROGENASES/REDUCTASES FAMILY MEMBER"/>
    <property type="match status" value="1"/>
</dbReference>
<dbReference type="InterPro" id="IPR057326">
    <property type="entry name" value="KR_dom"/>
</dbReference>
<dbReference type="Proteomes" id="UP000198967">
    <property type="component" value="Unassembled WGS sequence"/>
</dbReference>
<dbReference type="Gene3D" id="3.40.50.720">
    <property type="entry name" value="NAD(P)-binding Rossmann-like Domain"/>
    <property type="match status" value="1"/>
</dbReference>
<name>A0A1G7TLQ1_PSEOR</name>
<dbReference type="InterPro" id="IPR002347">
    <property type="entry name" value="SDR_fam"/>
</dbReference>
<dbReference type="NCBIfam" id="TIGR03971">
    <property type="entry name" value="SDR_subfam_1"/>
    <property type="match status" value="1"/>
</dbReference>
<reference evidence="6 7" key="1">
    <citation type="submission" date="2016-10" db="EMBL/GenBank/DDBJ databases">
        <authorList>
            <person name="de Groot N.N."/>
        </authorList>
    </citation>
    <scope>NUCLEOTIDE SEQUENCE [LARGE SCALE GENOMIC DNA]</scope>
    <source>
        <strain evidence="6 7">CGMCC 4.3143</strain>
    </source>
</reference>